<protein>
    <submittedName>
        <fullName evidence="7">DNA-binding transcriptional activator of the SARP family</fullName>
    </submittedName>
</protein>
<dbReference type="GO" id="GO:0000160">
    <property type="term" value="P:phosphorelay signal transduction system"/>
    <property type="evidence" value="ECO:0007669"/>
    <property type="project" value="InterPro"/>
</dbReference>
<dbReference type="OrthoDB" id="4054020at2"/>
<evidence type="ECO:0000313" key="8">
    <source>
        <dbReference type="Proteomes" id="UP000199361"/>
    </source>
</evidence>
<dbReference type="PROSITE" id="PS51755">
    <property type="entry name" value="OMPR_PHOB"/>
    <property type="match status" value="1"/>
</dbReference>
<evidence type="ECO:0000256" key="5">
    <source>
        <dbReference type="PROSITE-ProRule" id="PRU01091"/>
    </source>
</evidence>
<dbReference type="Pfam" id="PF13424">
    <property type="entry name" value="TPR_12"/>
    <property type="match status" value="1"/>
</dbReference>
<sequence length="564" mass="60987">MITSPGDGVLLLGPVELRWAGAPVTLPRRQQRLLLGVLALSPNRVVPLQRLTEVFWPDQPPQGARRQIQVLVSRLRSLLTGVSASTGAPASTGAAVSEVRLRGAGSGYELCIDPMTVDAHRFAVLKHRAGASADDEEKSALLRQALDLWRGPALDEAAVGAARETLCVRLEEARREAIEEHAEASLRLGRHRQILGALAEEVAADPLRERLAGLLMLALYRSGRVSEALDVFERSRARLTGDLGLDVGPALVRLRQDIVCGDPRLGRRSGAPDAAGRPGDLEGEGLVMLGLGRIRFTQDRFTESVAAYEEARRAFQRLGDRRHLASAMSGLGTVRAEGGWFAEGEAHLTEALSIFTALGDVAGKAHATYMLGFVARERGDDELALWLLGRALAAYRKVGYRRGEALLQRSIGLVHRARGEYPRAAARTRASRRLFAALADPHGVAYADQSLAKILIRVGDLAQAEQALQASLHTFAGKGDRFGRALLLRTLGELRLEQGATAEARGALSASLALWDTLELPLWRARTLAVLARLEHRYGEAGHADAARRESSAIFSRIGSRESG</sequence>
<dbReference type="GO" id="GO:0003677">
    <property type="term" value="F:DNA binding"/>
    <property type="evidence" value="ECO:0007669"/>
    <property type="project" value="UniProtKB-UniRule"/>
</dbReference>
<keyword evidence="8" id="KW-1185">Reference proteome</keyword>
<keyword evidence="3 5" id="KW-0238">DNA-binding</keyword>
<evidence type="ECO:0000313" key="7">
    <source>
        <dbReference type="EMBL" id="SEU40627.1"/>
    </source>
</evidence>
<dbReference type="InterPro" id="IPR005158">
    <property type="entry name" value="BTAD"/>
</dbReference>
<accession>A0A1I0LJU3</accession>
<dbReference type="SUPFAM" id="SSF46894">
    <property type="entry name" value="C-terminal effector domain of the bipartite response regulators"/>
    <property type="match status" value="1"/>
</dbReference>
<dbReference type="Proteomes" id="UP000199361">
    <property type="component" value="Unassembled WGS sequence"/>
</dbReference>
<dbReference type="SMART" id="SM00862">
    <property type="entry name" value="Trans_reg_C"/>
    <property type="match status" value="1"/>
</dbReference>
<dbReference type="PANTHER" id="PTHR35807:SF1">
    <property type="entry name" value="TRANSCRIPTIONAL REGULATOR REDD"/>
    <property type="match status" value="1"/>
</dbReference>
<dbReference type="SUPFAM" id="SSF48452">
    <property type="entry name" value="TPR-like"/>
    <property type="match status" value="3"/>
</dbReference>
<dbReference type="InterPro" id="IPR036388">
    <property type="entry name" value="WH-like_DNA-bd_sf"/>
</dbReference>
<evidence type="ECO:0000256" key="2">
    <source>
        <dbReference type="ARBA" id="ARBA00023015"/>
    </source>
</evidence>
<dbReference type="AlphaFoldDB" id="A0A1I0LJU3"/>
<dbReference type="GO" id="GO:0006355">
    <property type="term" value="P:regulation of DNA-templated transcription"/>
    <property type="evidence" value="ECO:0007669"/>
    <property type="project" value="InterPro"/>
</dbReference>
<reference evidence="7 8" key="1">
    <citation type="submission" date="2016-10" db="EMBL/GenBank/DDBJ databases">
        <authorList>
            <person name="de Groot N.N."/>
        </authorList>
    </citation>
    <scope>NUCLEOTIDE SEQUENCE [LARGE SCALE GENOMIC DNA]</scope>
    <source>
        <strain evidence="7 8">CGMCC 4.5598</strain>
    </source>
</reference>
<dbReference type="SMART" id="SM01043">
    <property type="entry name" value="BTAD"/>
    <property type="match status" value="1"/>
</dbReference>
<evidence type="ECO:0000256" key="1">
    <source>
        <dbReference type="ARBA" id="ARBA00005820"/>
    </source>
</evidence>
<evidence type="ECO:0000259" key="6">
    <source>
        <dbReference type="PROSITE" id="PS51755"/>
    </source>
</evidence>
<dbReference type="STRING" id="568860.SAMN05421811_11891"/>
<proteinExistence type="inferred from homology"/>
<dbReference type="Pfam" id="PF00486">
    <property type="entry name" value="Trans_reg_C"/>
    <property type="match status" value="1"/>
</dbReference>
<organism evidence="7 8">
    <name type="scientific">Nonomuraea wenchangensis</name>
    <dbReference type="NCBI Taxonomy" id="568860"/>
    <lineage>
        <taxon>Bacteria</taxon>
        <taxon>Bacillati</taxon>
        <taxon>Actinomycetota</taxon>
        <taxon>Actinomycetes</taxon>
        <taxon>Streptosporangiales</taxon>
        <taxon>Streptosporangiaceae</taxon>
        <taxon>Nonomuraea</taxon>
    </lineage>
</organism>
<feature type="domain" description="OmpR/PhoB-type" evidence="6">
    <location>
        <begin position="1"/>
        <end position="112"/>
    </location>
</feature>
<keyword evidence="2" id="KW-0805">Transcription regulation</keyword>
<dbReference type="Gene3D" id="1.25.40.10">
    <property type="entry name" value="Tetratricopeptide repeat domain"/>
    <property type="match status" value="3"/>
</dbReference>
<evidence type="ECO:0000256" key="4">
    <source>
        <dbReference type="ARBA" id="ARBA00023163"/>
    </source>
</evidence>
<name>A0A1I0LJU3_9ACTN</name>
<comment type="similarity">
    <text evidence="1">Belongs to the AfsR/DnrI/RedD regulatory family.</text>
</comment>
<dbReference type="CDD" id="cd15831">
    <property type="entry name" value="BTAD"/>
    <property type="match status" value="1"/>
</dbReference>
<feature type="DNA-binding region" description="OmpR/PhoB-type" evidence="5">
    <location>
        <begin position="1"/>
        <end position="112"/>
    </location>
</feature>
<dbReference type="InterPro" id="IPR016032">
    <property type="entry name" value="Sig_transdc_resp-reg_C-effctor"/>
</dbReference>
<keyword evidence="4" id="KW-0804">Transcription</keyword>
<dbReference type="Pfam" id="PF03704">
    <property type="entry name" value="BTAD"/>
    <property type="match status" value="1"/>
</dbReference>
<dbReference type="RefSeq" id="WP_091091822.1">
    <property type="nucleotide sequence ID" value="NZ_FOHX01000018.1"/>
</dbReference>
<dbReference type="PANTHER" id="PTHR35807">
    <property type="entry name" value="TRANSCRIPTIONAL REGULATOR REDD-RELATED"/>
    <property type="match status" value="1"/>
</dbReference>
<gene>
    <name evidence="7" type="ORF">SAMN05421811_11891</name>
</gene>
<dbReference type="InterPro" id="IPR051677">
    <property type="entry name" value="AfsR-DnrI-RedD_regulator"/>
</dbReference>
<dbReference type="InterPro" id="IPR011990">
    <property type="entry name" value="TPR-like_helical_dom_sf"/>
</dbReference>
<dbReference type="EMBL" id="FOHX01000018">
    <property type="protein sequence ID" value="SEU40627.1"/>
    <property type="molecule type" value="Genomic_DNA"/>
</dbReference>
<dbReference type="InterPro" id="IPR001867">
    <property type="entry name" value="OmpR/PhoB-type_DNA-bd"/>
</dbReference>
<evidence type="ECO:0000256" key="3">
    <source>
        <dbReference type="ARBA" id="ARBA00023125"/>
    </source>
</evidence>
<dbReference type="Gene3D" id="1.10.10.10">
    <property type="entry name" value="Winged helix-like DNA-binding domain superfamily/Winged helix DNA-binding domain"/>
    <property type="match status" value="1"/>
</dbReference>